<organism evidence="1 2">
    <name type="scientific">Pseudomonas amygdali pv. mori str. 301020</name>
    <dbReference type="NCBI Taxonomy" id="629261"/>
    <lineage>
        <taxon>Bacteria</taxon>
        <taxon>Pseudomonadati</taxon>
        <taxon>Pseudomonadota</taxon>
        <taxon>Gammaproteobacteria</taxon>
        <taxon>Pseudomonadales</taxon>
        <taxon>Pseudomonadaceae</taxon>
        <taxon>Pseudomonas</taxon>
        <taxon>Pseudomonas amygdali</taxon>
    </lineage>
</organism>
<dbReference type="AlphaFoldDB" id="A0A656GAC0"/>
<name>A0A656GAC0_PSEA0</name>
<feature type="non-terminal residue" evidence="1">
    <location>
        <position position="1"/>
    </location>
</feature>
<proteinExistence type="predicted"/>
<evidence type="ECO:0000313" key="2">
    <source>
        <dbReference type="Proteomes" id="UP000003465"/>
    </source>
</evidence>
<dbReference type="EMBL" id="AEAG01000538">
    <property type="protein sequence ID" value="EGH22529.1"/>
    <property type="molecule type" value="Genomic_DNA"/>
</dbReference>
<comment type="caution">
    <text evidence="1">The sequence shown here is derived from an EMBL/GenBank/DDBJ whole genome shotgun (WGS) entry which is preliminary data.</text>
</comment>
<keyword evidence="1" id="KW-0456">Lyase</keyword>
<accession>A0A656GAC0</accession>
<sequence length="28" mass="3050">AIVLLDHLLRHRGQNADVSVNTPVLGQL</sequence>
<reference evidence="1 2" key="1">
    <citation type="journal article" date="2011" name="PLoS Pathog.">
        <title>Dynamic evolution of pathogenicity revealed by sequencing and comparative genomics of 19 Pseudomonas syringae isolates.</title>
        <authorList>
            <person name="Baltrus D.A."/>
            <person name="Nishimura M.T."/>
            <person name="Romanchuk A."/>
            <person name="Chang J.H."/>
            <person name="Mukhtar M.S."/>
            <person name="Cherkis K."/>
            <person name="Roach J."/>
            <person name="Grant S.R."/>
            <person name="Jones C.D."/>
            <person name="Dangl J.L."/>
        </authorList>
    </citation>
    <scope>NUCLEOTIDE SEQUENCE [LARGE SCALE GENOMIC DNA]</scope>
    <source>
        <strain evidence="1 2">301020</strain>
    </source>
</reference>
<evidence type="ECO:0000313" key="1">
    <source>
        <dbReference type="EMBL" id="EGH22529.1"/>
    </source>
</evidence>
<dbReference type="EC" id="4.2.3.5" evidence="1"/>
<gene>
    <name evidence="1" type="ORF">PSYMO_13931</name>
</gene>
<dbReference type="GO" id="GO:0004107">
    <property type="term" value="F:chorismate synthase activity"/>
    <property type="evidence" value="ECO:0007669"/>
    <property type="project" value="UniProtKB-EC"/>
</dbReference>
<protein>
    <submittedName>
        <fullName evidence="1">Chorismate synthase</fullName>
        <ecNumber evidence="1">4.2.3.5</ecNumber>
    </submittedName>
</protein>
<dbReference type="Proteomes" id="UP000003465">
    <property type="component" value="Unassembled WGS sequence"/>
</dbReference>